<proteinExistence type="predicted"/>
<dbReference type="SUPFAM" id="SSF53955">
    <property type="entry name" value="Lysozyme-like"/>
    <property type="match status" value="1"/>
</dbReference>
<evidence type="ECO:0000313" key="2">
    <source>
        <dbReference type="EMBL" id="KKL28309.1"/>
    </source>
</evidence>
<protein>
    <recommendedName>
        <fullName evidence="3">Transglycosylase SLT domain-containing protein</fullName>
    </recommendedName>
</protein>
<gene>
    <name evidence="2" type="ORF">LCGC14_2376450</name>
</gene>
<evidence type="ECO:0008006" key="3">
    <source>
        <dbReference type="Google" id="ProtNLM"/>
    </source>
</evidence>
<feature type="region of interest" description="Disordered" evidence="1">
    <location>
        <begin position="64"/>
        <end position="88"/>
    </location>
</feature>
<organism evidence="2">
    <name type="scientific">marine sediment metagenome</name>
    <dbReference type="NCBI Taxonomy" id="412755"/>
    <lineage>
        <taxon>unclassified sequences</taxon>
        <taxon>metagenomes</taxon>
        <taxon>ecological metagenomes</taxon>
    </lineage>
</organism>
<dbReference type="AlphaFoldDB" id="A0A0F9C2E2"/>
<reference evidence="2" key="1">
    <citation type="journal article" date="2015" name="Nature">
        <title>Complex archaea that bridge the gap between prokaryotes and eukaryotes.</title>
        <authorList>
            <person name="Spang A."/>
            <person name="Saw J.H."/>
            <person name="Jorgensen S.L."/>
            <person name="Zaremba-Niedzwiedzka K."/>
            <person name="Martijn J."/>
            <person name="Lind A.E."/>
            <person name="van Eijk R."/>
            <person name="Schleper C."/>
            <person name="Guy L."/>
            <person name="Ettema T.J."/>
        </authorList>
    </citation>
    <scope>NUCLEOTIDE SEQUENCE</scope>
</reference>
<sequence length="186" mass="20281">MIGGADGNETTEVQVTSASSLGVGALYQQRSWCGFDLGVLVRCNQADATPQRVAKVADALPTSSPVPLQGRTPIAAAEGSGERDGSAGLETGETILAPVAALSYRPLICSYSWPCETALRIVGCESNGDPAATNGVSWGLFQINAIHAWRWPDFWEHWSDPMRNTQYAWELYQEQGFAPWDCWWAW</sequence>
<accession>A0A0F9C2E2</accession>
<evidence type="ECO:0000256" key="1">
    <source>
        <dbReference type="SAM" id="MobiDB-lite"/>
    </source>
</evidence>
<comment type="caution">
    <text evidence="2">The sequence shown here is derived from an EMBL/GenBank/DDBJ whole genome shotgun (WGS) entry which is preliminary data.</text>
</comment>
<dbReference type="EMBL" id="LAZR01035142">
    <property type="protein sequence ID" value="KKL28309.1"/>
    <property type="molecule type" value="Genomic_DNA"/>
</dbReference>
<dbReference type="InterPro" id="IPR023346">
    <property type="entry name" value="Lysozyme-like_dom_sf"/>
</dbReference>
<name>A0A0F9C2E2_9ZZZZ</name>